<sequence length="487" mass="52222">MTEAFADSCLDPSFAISGQSPAAQIESNPATFTTGGSWPRDVWAASGLGATLDASVVETGSPLELVDLCTILCVLGINDPWVKLKQLMYLLSPSPHHVTIRLGCDLYYRVARRLLRCFDDFGEAGDFVVNLRQCNGSDAVELGLHAAWTAAAGSPARRRLATFRGSYHGENLTASLISDHQPQHGSGRLLVERAEDVVFFPSPRCGDGGYLTAEALATLASIERDADKYFAVVIEPIQWRESVHTVPLEFLRRLREICTQNSICLIFDEIHNGFGYTGTISFAGNCGIVPDISAMSKGLTAGHGSLAIMVAKKQFKAISGPFAGKSNASDMLSLVAIDAVLDRLLGMAPEEAAALPEWLPPSLAEELRTGLLTTAYPRTVAMINALFDELRRRFPSLVGRSTGMGLVRGLVINGPDGRPSEEAAAEVAKRCLVHGVYVRQAGTAIFVKPSLTLRQSEADAASAGLSRTFAHMLRARGHVPAEAVTAQ</sequence>
<evidence type="ECO:0000256" key="9">
    <source>
        <dbReference type="ARBA" id="ARBA00022898"/>
    </source>
</evidence>
<evidence type="ECO:0000256" key="10">
    <source>
        <dbReference type="ARBA" id="ARBA00029744"/>
    </source>
</evidence>
<keyword evidence="16" id="KW-1185">Reference proteome</keyword>
<comment type="catalytic activity">
    <reaction evidence="13">
        <text>L-2,4-diaminobutanoate + 2-oxoglutarate = L-aspartate 4-semialdehyde + L-glutamate</text>
        <dbReference type="Rhea" id="RHEA:11160"/>
        <dbReference type="ChEBI" id="CHEBI:16810"/>
        <dbReference type="ChEBI" id="CHEBI:29985"/>
        <dbReference type="ChEBI" id="CHEBI:58761"/>
        <dbReference type="ChEBI" id="CHEBI:537519"/>
        <dbReference type="EC" id="2.6.1.76"/>
    </reaction>
</comment>
<dbReference type="Proteomes" id="UP000679690">
    <property type="component" value="Unassembled WGS sequence"/>
</dbReference>
<evidence type="ECO:0000256" key="3">
    <source>
        <dbReference type="ARBA" id="ARBA00004946"/>
    </source>
</evidence>
<dbReference type="Pfam" id="PF00202">
    <property type="entry name" value="Aminotran_3"/>
    <property type="match status" value="1"/>
</dbReference>
<dbReference type="SUPFAM" id="SSF53383">
    <property type="entry name" value="PLP-dependent transferases"/>
    <property type="match status" value="1"/>
</dbReference>
<evidence type="ECO:0000256" key="11">
    <source>
        <dbReference type="ARBA" id="ARBA00030665"/>
    </source>
</evidence>
<dbReference type="Gene3D" id="3.40.640.10">
    <property type="entry name" value="Type I PLP-dependent aspartate aminotransferase-like (Major domain)"/>
    <property type="match status" value="1"/>
</dbReference>
<name>A0ABS3USI6_9ACTN</name>
<evidence type="ECO:0000256" key="7">
    <source>
        <dbReference type="ARBA" id="ARBA00022576"/>
    </source>
</evidence>
<reference evidence="15 16" key="1">
    <citation type="submission" date="2021-03" db="EMBL/GenBank/DDBJ databases">
        <title>Actinoplanes flavus sp. nov., a novel actinomycete isolated from Coconut Palm rhizosphere soil.</title>
        <authorList>
            <person name="Luo X."/>
        </authorList>
    </citation>
    <scope>NUCLEOTIDE SEQUENCE [LARGE SCALE GENOMIC DNA]</scope>
    <source>
        <strain evidence="15 16">NEAU-H7</strain>
    </source>
</reference>
<evidence type="ECO:0000313" key="15">
    <source>
        <dbReference type="EMBL" id="MBO3741524.1"/>
    </source>
</evidence>
<dbReference type="EMBL" id="JAGFNS010000021">
    <property type="protein sequence ID" value="MBO3741524.1"/>
    <property type="molecule type" value="Genomic_DNA"/>
</dbReference>
<evidence type="ECO:0000256" key="1">
    <source>
        <dbReference type="ARBA" id="ARBA00001933"/>
    </source>
</evidence>
<dbReference type="EC" id="2.6.1.76" evidence="5"/>
<dbReference type="InterPro" id="IPR015421">
    <property type="entry name" value="PyrdxlP-dep_Trfase_major"/>
</dbReference>
<evidence type="ECO:0000313" key="16">
    <source>
        <dbReference type="Proteomes" id="UP000679690"/>
    </source>
</evidence>
<dbReference type="PANTHER" id="PTHR43552">
    <property type="entry name" value="DIAMINOBUTYRATE--2-OXOGLUTARATE AMINOTRANSFERASE"/>
    <property type="match status" value="1"/>
</dbReference>
<keyword evidence="8" id="KW-0808">Transferase</keyword>
<dbReference type="Gene3D" id="3.90.1150.10">
    <property type="entry name" value="Aspartate Aminotransferase, domain 1"/>
    <property type="match status" value="1"/>
</dbReference>
<gene>
    <name evidence="15" type="ORF">J5X75_28850</name>
</gene>
<evidence type="ECO:0000256" key="12">
    <source>
        <dbReference type="ARBA" id="ARBA00031476"/>
    </source>
</evidence>
<comment type="caution">
    <text evidence="15">The sequence shown here is derived from an EMBL/GenBank/DDBJ whole genome shotgun (WGS) entry which is preliminary data.</text>
</comment>
<evidence type="ECO:0000256" key="8">
    <source>
        <dbReference type="ARBA" id="ARBA00022679"/>
    </source>
</evidence>
<evidence type="ECO:0000256" key="14">
    <source>
        <dbReference type="RuleBase" id="RU003560"/>
    </source>
</evidence>
<evidence type="ECO:0000256" key="2">
    <source>
        <dbReference type="ARBA" id="ARBA00002189"/>
    </source>
</evidence>
<proteinExistence type="inferred from homology"/>
<comment type="cofactor">
    <cofactor evidence="1">
        <name>pyridoxal 5'-phosphate</name>
        <dbReference type="ChEBI" id="CHEBI:597326"/>
    </cofactor>
</comment>
<dbReference type="InterPro" id="IPR015424">
    <property type="entry name" value="PyrdxlP-dep_Trfase"/>
</dbReference>
<dbReference type="RefSeq" id="WP_208470668.1">
    <property type="nucleotide sequence ID" value="NZ_JAGFNS010000021.1"/>
</dbReference>
<accession>A0ABS3USI6</accession>
<comment type="similarity">
    <text evidence="4 14">Belongs to the class-III pyridoxal-phosphate-dependent aminotransferase family.</text>
</comment>
<evidence type="ECO:0000256" key="6">
    <source>
        <dbReference type="ARBA" id="ARBA00014798"/>
    </source>
</evidence>
<keyword evidence="7 15" id="KW-0032">Aminotransferase</keyword>
<comment type="function">
    <text evidence="2">Catalyzes reversively the conversion of L-aspartate beta-semialdehyde (ASA) to L-2,4-diaminobutyrate (DABA) by transamination with L-glutamate.</text>
</comment>
<evidence type="ECO:0000256" key="13">
    <source>
        <dbReference type="ARBA" id="ARBA00049111"/>
    </source>
</evidence>
<evidence type="ECO:0000256" key="5">
    <source>
        <dbReference type="ARBA" id="ARBA00013155"/>
    </source>
</evidence>
<keyword evidence="9 14" id="KW-0663">Pyridoxal phosphate</keyword>
<dbReference type="InterPro" id="IPR015422">
    <property type="entry name" value="PyrdxlP-dep_Trfase_small"/>
</dbReference>
<organism evidence="15 16">
    <name type="scientific">Actinoplanes flavus</name>
    <dbReference type="NCBI Taxonomy" id="2820290"/>
    <lineage>
        <taxon>Bacteria</taxon>
        <taxon>Bacillati</taxon>
        <taxon>Actinomycetota</taxon>
        <taxon>Actinomycetes</taxon>
        <taxon>Micromonosporales</taxon>
        <taxon>Micromonosporaceae</taxon>
        <taxon>Actinoplanes</taxon>
    </lineage>
</organism>
<dbReference type="GO" id="GO:0008483">
    <property type="term" value="F:transaminase activity"/>
    <property type="evidence" value="ECO:0007669"/>
    <property type="project" value="UniProtKB-KW"/>
</dbReference>
<protein>
    <recommendedName>
        <fullName evidence="6">Diaminobutyrate--2-oxoglutarate transaminase</fullName>
        <ecNumber evidence="5">2.6.1.76</ecNumber>
    </recommendedName>
    <alternativeName>
        <fullName evidence="11">DABA aminotransferase</fullName>
    </alternativeName>
    <alternativeName>
        <fullName evidence="12">Diaminobutyrate--2-oxoglutarate aminotransferase</fullName>
    </alternativeName>
    <alternativeName>
        <fullName evidence="10">L-2,4-diaminobutyric acid transaminase</fullName>
    </alternativeName>
</protein>
<dbReference type="InterPro" id="IPR004637">
    <property type="entry name" value="Dat"/>
</dbReference>
<dbReference type="PANTHER" id="PTHR43552:SF1">
    <property type="entry name" value="DIAMINOBUTYRATE--2-OXOGLUTARATE AMINOTRANSFERASE"/>
    <property type="match status" value="1"/>
</dbReference>
<dbReference type="InterPro" id="IPR005814">
    <property type="entry name" value="Aminotrans_3"/>
</dbReference>
<evidence type="ECO:0000256" key="4">
    <source>
        <dbReference type="ARBA" id="ARBA00008954"/>
    </source>
</evidence>
<comment type="pathway">
    <text evidence="3">Amine and polyamine biosynthesis; ectoine biosynthesis; L-ectoine from L-aspartate 4-semialdehyde: step 1/3.</text>
</comment>